<evidence type="ECO:0000313" key="3">
    <source>
        <dbReference type="Proteomes" id="UP000550401"/>
    </source>
</evidence>
<evidence type="ECO:0000256" key="1">
    <source>
        <dbReference type="SAM" id="Phobius"/>
    </source>
</evidence>
<accession>A0A839F9H6</accession>
<keyword evidence="1" id="KW-0472">Membrane</keyword>
<evidence type="ECO:0000313" key="2">
    <source>
        <dbReference type="EMBL" id="MBA8888794.1"/>
    </source>
</evidence>
<dbReference type="RefSeq" id="WP_182531843.1">
    <property type="nucleotide sequence ID" value="NZ_JACGXL010000005.1"/>
</dbReference>
<proteinExistence type="predicted"/>
<keyword evidence="1" id="KW-0812">Transmembrane</keyword>
<dbReference type="EMBL" id="JACGXL010000005">
    <property type="protein sequence ID" value="MBA8888794.1"/>
    <property type="molecule type" value="Genomic_DNA"/>
</dbReference>
<name>A0A839F9H6_9GAMM</name>
<feature type="transmembrane region" description="Helical" evidence="1">
    <location>
        <begin position="69"/>
        <end position="90"/>
    </location>
</feature>
<protein>
    <submittedName>
        <fullName evidence="2">Uncharacterized protein</fullName>
    </submittedName>
</protein>
<dbReference type="AlphaFoldDB" id="A0A839F9H6"/>
<feature type="transmembrane region" description="Helical" evidence="1">
    <location>
        <begin position="12"/>
        <end position="35"/>
    </location>
</feature>
<reference evidence="2 3" key="1">
    <citation type="submission" date="2020-07" db="EMBL/GenBank/DDBJ databases">
        <title>Genomic Encyclopedia of Type Strains, Phase IV (KMG-V): Genome sequencing to study the core and pangenomes of soil and plant-associated prokaryotes.</title>
        <authorList>
            <person name="Whitman W."/>
        </authorList>
    </citation>
    <scope>NUCLEOTIDE SEQUENCE [LARGE SCALE GENOMIC DNA]</scope>
    <source>
        <strain evidence="2 3">RH2WT43</strain>
    </source>
</reference>
<organism evidence="2 3">
    <name type="scientific">Dokdonella fugitiva</name>
    <dbReference type="NCBI Taxonomy" id="328517"/>
    <lineage>
        <taxon>Bacteria</taxon>
        <taxon>Pseudomonadati</taxon>
        <taxon>Pseudomonadota</taxon>
        <taxon>Gammaproteobacteria</taxon>
        <taxon>Lysobacterales</taxon>
        <taxon>Rhodanobacteraceae</taxon>
        <taxon>Dokdonella</taxon>
    </lineage>
</organism>
<gene>
    <name evidence="2" type="ORF">FHW12_003030</name>
</gene>
<feature type="transmembrane region" description="Helical" evidence="1">
    <location>
        <begin position="139"/>
        <end position="162"/>
    </location>
</feature>
<sequence>MTATNTRSTFVTVVAWIFIVLSGFATFVGALQNIMVATVFSKPEFEAAMRAPPPGAPPLAAFMLGHLRLFILAVLLVSALTLASSIGLLLRRNWARLVFIGLMLLGMLWSIGSVLLQVAMFSSMREQFHAVKGGPDMTAFVAAIVAFSAVFAIGFAGLYGWIAKRLASREIAAEFGGDP</sequence>
<keyword evidence="3" id="KW-1185">Reference proteome</keyword>
<comment type="caution">
    <text evidence="2">The sequence shown here is derived from an EMBL/GenBank/DDBJ whole genome shotgun (WGS) entry which is preliminary data.</text>
</comment>
<feature type="transmembrane region" description="Helical" evidence="1">
    <location>
        <begin position="97"/>
        <end position="119"/>
    </location>
</feature>
<dbReference type="Proteomes" id="UP000550401">
    <property type="component" value="Unassembled WGS sequence"/>
</dbReference>
<keyword evidence="1" id="KW-1133">Transmembrane helix</keyword>